<evidence type="ECO:0000313" key="1">
    <source>
        <dbReference type="EMBL" id="KXN72808.1"/>
    </source>
</evidence>
<protein>
    <submittedName>
        <fullName evidence="1">Uncharacterized protein</fullName>
    </submittedName>
</protein>
<proteinExistence type="predicted"/>
<gene>
    <name evidence="1" type="ORF">CONCODRAFT_4304</name>
</gene>
<name>A0A137PCT0_CONC2</name>
<dbReference type="Proteomes" id="UP000070444">
    <property type="component" value="Unassembled WGS sequence"/>
</dbReference>
<evidence type="ECO:0000313" key="2">
    <source>
        <dbReference type="Proteomes" id="UP000070444"/>
    </source>
</evidence>
<keyword evidence="2" id="KW-1185">Reference proteome</keyword>
<reference evidence="1 2" key="1">
    <citation type="journal article" date="2015" name="Genome Biol. Evol.">
        <title>Phylogenomic analyses indicate that early fungi evolved digesting cell walls of algal ancestors of land plants.</title>
        <authorList>
            <person name="Chang Y."/>
            <person name="Wang S."/>
            <person name="Sekimoto S."/>
            <person name="Aerts A.L."/>
            <person name="Choi C."/>
            <person name="Clum A."/>
            <person name="LaButti K.M."/>
            <person name="Lindquist E.A."/>
            <person name="Yee Ngan C."/>
            <person name="Ohm R.A."/>
            <person name="Salamov A.A."/>
            <person name="Grigoriev I.V."/>
            <person name="Spatafora J.W."/>
            <person name="Berbee M.L."/>
        </authorList>
    </citation>
    <scope>NUCLEOTIDE SEQUENCE [LARGE SCALE GENOMIC DNA]</scope>
    <source>
        <strain evidence="1 2">NRRL 28638</strain>
    </source>
</reference>
<accession>A0A137PCT0</accession>
<dbReference type="AlphaFoldDB" id="A0A137PCT0"/>
<dbReference type="OrthoDB" id="18786at2759"/>
<dbReference type="EMBL" id="KQ964446">
    <property type="protein sequence ID" value="KXN72808.1"/>
    <property type="molecule type" value="Genomic_DNA"/>
</dbReference>
<organism evidence="1 2">
    <name type="scientific">Conidiobolus coronatus (strain ATCC 28846 / CBS 209.66 / NRRL 28638)</name>
    <name type="common">Delacroixia coronata</name>
    <dbReference type="NCBI Taxonomy" id="796925"/>
    <lineage>
        <taxon>Eukaryota</taxon>
        <taxon>Fungi</taxon>
        <taxon>Fungi incertae sedis</taxon>
        <taxon>Zoopagomycota</taxon>
        <taxon>Entomophthoromycotina</taxon>
        <taxon>Entomophthoromycetes</taxon>
        <taxon>Entomophthorales</taxon>
        <taxon>Ancylistaceae</taxon>
        <taxon>Conidiobolus</taxon>
    </lineage>
</organism>
<sequence>MVELLTKGNWIKLNLWQKLLVGIIDTKVATVIHKLCERIIKLYLRHAGSIILSNDQSRFIFTSDMTELEFMLNNWLESAVNNKSKLLLKPGLKQSLVIDFSDLKVFRRLIFTETKELKSTLKELEKLPIQVVIPHFLTRLTPRFTIFQASDLSPQAYSSNVDKLYKDEIKGFYQKAMKSKMTIQYREKLKDLELEEIDKKNNELVFELVEGFLN</sequence>